<protein>
    <submittedName>
        <fullName evidence="1">Uncharacterized protein</fullName>
    </submittedName>
</protein>
<dbReference type="AlphaFoldDB" id="A0A0E9QA20"/>
<reference evidence="1" key="2">
    <citation type="journal article" date="2015" name="Fish Shellfish Immunol.">
        <title>Early steps in the European eel (Anguilla anguilla)-Vibrio vulnificus interaction in the gills: Role of the RtxA13 toxin.</title>
        <authorList>
            <person name="Callol A."/>
            <person name="Pajuelo D."/>
            <person name="Ebbesson L."/>
            <person name="Teles M."/>
            <person name="MacKenzie S."/>
            <person name="Amaro C."/>
        </authorList>
    </citation>
    <scope>NUCLEOTIDE SEQUENCE</scope>
</reference>
<reference evidence="1" key="1">
    <citation type="submission" date="2014-11" db="EMBL/GenBank/DDBJ databases">
        <authorList>
            <person name="Amaro Gonzalez C."/>
        </authorList>
    </citation>
    <scope>NUCLEOTIDE SEQUENCE</scope>
</reference>
<sequence length="28" mass="3205">MISCETGFCNHPAFFLCPLIHVAMRRPL</sequence>
<dbReference type="EMBL" id="GBXM01095634">
    <property type="protein sequence ID" value="JAH12943.1"/>
    <property type="molecule type" value="Transcribed_RNA"/>
</dbReference>
<accession>A0A0E9QA20</accession>
<organism evidence="1">
    <name type="scientific">Anguilla anguilla</name>
    <name type="common">European freshwater eel</name>
    <name type="synonym">Muraena anguilla</name>
    <dbReference type="NCBI Taxonomy" id="7936"/>
    <lineage>
        <taxon>Eukaryota</taxon>
        <taxon>Metazoa</taxon>
        <taxon>Chordata</taxon>
        <taxon>Craniata</taxon>
        <taxon>Vertebrata</taxon>
        <taxon>Euteleostomi</taxon>
        <taxon>Actinopterygii</taxon>
        <taxon>Neopterygii</taxon>
        <taxon>Teleostei</taxon>
        <taxon>Anguilliformes</taxon>
        <taxon>Anguillidae</taxon>
        <taxon>Anguilla</taxon>
    </lineage>
</organism>
<proteinExistence type="predicted"/>
<evidence type="ECO:0000313" key="1">
    <source>
        <dbReference type="EMBL" id="JAH12943.1"/>
    </source>
</evidence>
<name>A0A0E9QA20_ANGAN</name>